<organism evidence="1 2">
    <name type="scientific">Entomophthora muscae</name>
    <dbReference type="NCBI Taxonomy" id="34485"/>
    <lineage>
        <taxon>Eukaryota</taxon>
        <taxon>Fungi</taxon>
        <taxon>Fungi incertae sedis</taxon>
        <taxon>Zoopagomycota</taxon>
        <taxon>Entomophthoromycotina</taxon>
        <taxon>Entomophthoromycetes</taxon>
        <taxon>Entomophthorales</taxon>
        <taxon>Entomophthoraceae</taxon>
        <taxon>Entomophthora</taxon>
    </lineage>
</organism>
<accession>A0ACC2U280</accession>
<evidence type="ECO:0000313" key="2">
    <source>
        <dbReference type="Proteomes" id="UP001165960"/>
    </source>
</evidence>
<protein>
    <submittedName>
        <fullName evidence="1">Uncharacterized protein</fullName>
    </submittedName>
</protein>
<name>A0ACC2U280_9FUNG</name>
<dbReference type="Proteomes" id="UP001165960">
    <property type="component" value="Unassembled WGS sequence"/>
</dbReference>
<comment type="caution">
    <text evidence="1">The sequence shown here is derived from an EMBL/GenBank/DDBJ whole genome shotgun (WGS) entry which is preliminary data.</text>
</comment>
<gene>
    <name evidence="1" type="ORF">DSO57_1019610</name>
</gene>
<sequence length="507" mass="55733">MLSSCLINGEIGLYLKSKEGRTRGMKGKYLWALFRLVGDSRWGGKGVRRLRILVNPGVDPRVNDDHLFRLAKDLAFQGHWITYAAPRQDLKHTYPRGVRSFTLGNDTAHHEPIRSLKTQVYSTGQATSFLGEAIASYYSATFTSLDKIGHAFDGFICDATAIACRDVAKSRGIRMIITSQAASLLGGPSGLLPVPFRGAIGQWIMRAQLDNHIKPLRKKHGIHNHQSETPLGALILVDAFQSQRSFAKSHMAVSFRRQISGSHLTQLLPFLSSHKAILIISLQNITIPSSTIMKIEAAVQLALDQNIIDGVLVNGVPDELVSLGPSIGINDYIGHPSLKLAITLGDSDSIQFSILCKVPMLLFPSNLDQPNNAKFLESQNLGLIADPSSEPLHLVQMIKTLAEDKNTTFKRSLQAASSQIMPSTSALTLIQNYILPSSNLVSHIPDPIWTNTPTMKLLTLFIFLGISTSLFHLLTSLLAYKGKSIFPTFMFQTCEMLADEMSTKESS</sequence>
<dbReference type="EMBL" id="QTSX02001509">
    <property type="protein sequence ID" value="KAJ9080943.1"/>
    <property type="molecule type" value="Genomic_DNA"/>
</dbReference>
<proteinExistence type="predicted"/>
<keyword evidence="2" id="KW-1185">Reference proteome</keyword>
<evidence type="ECO:0000313" key="1">
    <source>
        <dbReference type="EMBL" id="KAJ9080943.1"/>
    </source>
</evidence>
<reference evidence="1" key="1">
    <citation type="submission" date="2022-04" db="EMBL/GenBank/DDBJ databases">
        <title>Genome of the entomopathogenic fungus Entomophthora muscae.</title>
        <authorList>
            <person name="Elya C."/>
            <person name="Lovett B.R."/>
            <person name="Lee E."/>
            <person name="Macias A.M."/>
            <person name="Hajek A.E."/>
            <person name="De Bivort B.L."/>
            <person name="Kasson M.T."/>
            <person name="De Fine Licht H.H."/>
            <person name="Stajich J.E."/>
        </authorList>
    </citation>
    <scope>NUCLEOTIDE SEQUENCE</scope>
    <source>
        <strain evidence="1">Berkeley</strain>
    </source>
</reference>